<dbReference type="EMBL" id="PGFA01000001">
    <property type="protein sequence ID" value="PJJ59134.1"/>
    <property type="molecule type" value="Genomic_DNA"/>
</dbReference>
<keyword evidence="8 10" id="KW-1133">Transmembrane helix</keyword>
<dbReference type="Pfam" id="PF00512">
    <property type="entry name" value="HisKA"/>
    <property type="match status" value="1"/>
</dbReference>
<keyword evidence="9 10" id="KW-0472">Membrane</keyword>
<dbReference type="SMART" id="SM00388">
    <property type="entry name" value="HisKA"/>
    <property type="match status" value="1"/>
</dbReference>
<dbReference type="OrthoDB" id="1522504at2"/>
<dbReference type="InterPro" id="IPR003594">
    <property type="entry name" value="HATPase_dom"/>
</dbReference>
<proteinExistence type="predicted"/>
<comment type="catalytic activity">
    <reaction evidence="1">
        <text>ATP + protein L-histidine = ADP + protein N-phospho-L-histidine.</text>
        <dbReference type="EC" id="2.7.13.3"/>
    </reaction>
</comment>
<name>A0A2M9BME9_9BACT</name>
<dbReference type="Gene3D" id="1.10.287.130">
    <property type="match status" value="1"/>
</dbReference>
<dbReference type="GO" id="GO:0000155">
    <property type="term" value="F:phosphorelay sensor kinase activity"/>
    <property type="evidence" value="ECO:0007669"/>
    <property type="project" value="InterPro"/>
</dbReference>
<evidence type="ECO:0000256" key="4">
    <source>
        <dbReference type="ARBA" id="ARBA00022553"/>
    </source>
</evidence>
<dbReference type="EC" id="2.7.13.3" evidence="3"/>
<dbReference type="PANTHER" id="PTHR45436">
    <property type="entry name" value="SENSOR HISTIDINE KINASE YKOH"/>
    <property type="match status" value="1"/>
</dbReference>
<evidence type="ECO:0000256" key="7">
    <source>
        <dbReference type="ARBA" id="ARBA00022777"/>
    </source>
</evidence>
<dbReference type="Proteomes" id="UP000228535">
    <property type="component" value="Unassembled WGS sequence"/>
</dbReference>
<evidence type="ECO:0000256" key="6">
    <source>
        <dbReference type="ARBA" id="ARBA00022692"/>
    </source>
</evidence>
<reference evidence="12 13" key="1">
    <citation type="submission" date="2017-11" db="EMBL/GenBank/DDBJ databases">
        <title>Genomic Encyclopedia of Archaeal and Bacterial Type Strains, Phase II (KMG-II): From Individual Species to Whole Genera.</title>
        <authorList>
            <person name="Goeker M."/>
        </authorList>
    </citation>
    <scope>NUCLEOTIDE SEQUENCE [LARGE SCALE GENOMIC DNA]</scope>
    <source>
        <strain evidence="12 13">DSM 11115</strain>
    </source>
</reference>
<protein>
    <recommendedName>
        <fullName evidence="3">histidine kinase</fullName>
        <ecNumber evidence="3">2.7.13.3</ecNumber>
    </recommendedName>
</protein>
<evidence type="ECO:0000259" key="11">
    <source>
        <dbReference type="PROSITE" id="PS50109"/>
    </source>
</evidence>
<dbReference type="InterPro" id="IPR036890">
    <property type="entry name" value="HATPase_C_sf"/>
</dbReference>
<dbReference type="RefSeq" id="WP_100334863.1">
    <property type="nucleotide sequence ID" value="NZ_PGFA01000001.1"/>
</dbReference>
<comment type="subcellular location">
    <subcellularLocation>
        <location evidence="2">Membrane</location>
    </subcellularLocation>
</comment>
<dbReference type="PROSITE" id="PS50109">
    <property type="entry name" value="HIS_KIN"/>
    <property type="match status" value="1"/>
</dbReference>
<organism evidence="12 13">
    <name type="scientific">Hymenobacter chitinivorans DSM 11115</name>
    <dbReference type="NCBI Taxonomy" id="1121954"/>
    <lineage>
        <taxon>Bacteria</taxon>
        <taxon>Pseudomonadati</taxon>
        <taxon>Bacteroidota</taxon>
        <taxon>Cytophagia</taxon>
        <taxon>Cytophagales</taxon>
        <taxon>Hymenobacteraceae</taxon>
        <taxon>Hymenobacter</taxon>
    </lineage>
</organism>
<evidence type="ECO:0000256" key="1">
    <source>
        <dbReference type="ARBA" id="ARBA00000085"/>
    </source>
</evidence>
<keyword evidence="5" id="KW-0808">Transferase</keyword>
<sequence>MKLQQKLVLLTTLSKALMAAVLLLALPWIVETLALRHTDESLRSERQRVMRRIEQTGIESFLTEPYPDQKVHYDLLQDEFIDLRHAVRSQPDTVATLPRQQHGELVDFRVLRHTFQLKGQAYTVEIGKSIASVEDVYALLRSLAAYALAFAVLTTLLIELGVINFLLRPVDQIVERLRAVQGPMPPPLPPLHTSTSDFKYLDATIRRMLQKIRLVFEQEREFIANASHELLTPVSILQNRFENMLQAENLPEEAEQQIVTSQRTLHRLTATLRTLLMISRIENEQYARNDTVAVRQVLREVVDELEDRIADENLTVEWALTGEPTIMAANGSLLFTFFYNLLSNAVKYNHTGGQIRITGQQLTGQPYMVQLFNTGRPIPAEHLPHLFERFRRASNVHTTEGYGLGLALVRTIAQFHAFRLQVASNEQGTTFTIWLPTATLRHGAV</sequence>
<keyword evidence="4" id="KW-0597">Phosphoprotein</keyword>
<keyword evidence="13" id="KW-1185">Reference proteome</keyword>
<evidence type="ECO:0000313" key="13">
    <source>
        <dbReference type="Proteomes" id="UP000228535"/>
    </source>
</evidence>
<keyword evidence="6 10" id="KW-0812">Transmembrane</keyword>
<dbReference type="InterPro" id="IPR004358">
    <property type="entry name" value="Sig_transdc_His_kin-like_C"/>
</dbReference>
<feature type="domain" description="Histidine kinase" evidence="11">
    <location>
        <begin position="225"/>
        <end position="439"/>
    </location>
</feature>
<dbReference type="InterPro" id="IPR050428">
    <property type="entry name" value="TCS_sensor_his_kinase"/>
</dbReference>
<dbReference type="AlphaFoldDB" id="A0A2M9BME9"/>
<gene>
    <name evidence="12" type="ORF">CLV45_0549</name>
</gene>
<dbReference type="CDD" id="cd00082">
    <property type="entry name" value="HisKA"/>
    <property type="match status" value="1"/>
</dbReference>
<feature type="transmembrane region" description="Helical" evidence="10">
    <location>
        <begin position="143"/>
        <end position="167"/>
    </location>
</feature>
<evidence type="ECO:0000256" key="8">
    <source>
        <dbReference type="ARBA" id="ARBA00022989"/>
    </source>
</evidence>
<feature type="transmembrane region" description="Helical" evidence="10">
    <location>
        <begin position="7"/>
        <end position="30"/>
    </location>
</feature>
<evidence type="ECO:0000256" key="5">
    <source>
        <dbReference type="ARBA" id="ARBA00022679"/>
    </source>
</evidence>
<evidence type="ECO:0000256" key="9">
    <source>
        <dbReference type="ARBA" id="ARBA00023136"/>
    </source>
</evidence>
<evidence type="ECO:0000256" key="10">
    <source>
        <dbReference type="SAM" id="Phobius"/>
    </source>
</evidence>
<dbReference type="SUPFAM" id="SSF55874">
    <property type="entry name" value="ATPase domain of HSP90 chaperone/DNA topoisomerase II/histidine kinase"/>
    <property type="match status" value="1"/>
</dbReference>
<dbReference type="SUPFAM" id="SSF47384">
    <property type="entry name" value="Homodimeric domain of signal transducing histidine kinase"/>
    <property type="match status" value="1"/>
</dbReference>
<keyword evidence="7 12" id="KW-0418">Kinase</keyword>
<dbReference type="GO" id="GO:0005886">
    <property type="term" value="C:plasma membrane"/>
    <property type="evidence" value="ECO:0007669"/>
    <property type="project" value="TreeGrafter"/>
</dbReference>
<comment type="caution">
    <text evidence="12">The sequence shown here is derived from an EMBL/GenBank/DDBJ whole genome shotgun (WGS) entry which is preliminary data.</text>
</comment>
<dbReference type="InterPro" id="IPR003661">
    <property type="entry name" value="HisK_dim/P_dom"/>
</dbReference>
<dbReference type="InterPro" id="IPR036097">
    <property type="entry name" value="HisK_dim/P_sf"/>
</dbReference>
<dbReference type="CDD" id="cd00075">
    <property type="entry name" value="HATPase"/>
    <property type="match status" value="1"/>
</dbReference>
<dbReference type="SMART" id="SM00387">
    <property type="entry name" value="HATPase_c"/>
    <property type="match status" value="1"/>
</dbReference>
<accession>A0A2M9BME9</accession>
<evidence type="ECO:0000256" key="3">
    <source>
        <dbReference type="ARBA" id="ARBA00012438"/>
    </source>
</evidence>
<evidence type="ECO:0000256" key="2">
    <source>
        <dbReference type="ARBA" id="ARBA00004370"/>
    </source>
</evidence>
<dbReference type="PRINTS" id="PR00344">
    <property type="entry name" value="BCTRLSENSOR"/>
</dbReference>
<dbReference type="PANTHER" id="PTHR45436:SF5">
    <property type="entry name" value="SENSOR HISTIDINE KINASE TRCS"/>
    <property type="match status" value="1"/>
</dbReference>
<dbReference type="Pfam" id="PF02518">
    <property type="entry name" value="HATPase_c"/>
    <property type="match status" value="1"/>
</dbReference>
<dbReference type="Gene3D" id="3.30.565.10">
    <property type="entry name" value="Histidine kinase-like ATPase, C-terminal domain"/>
    <property type="match status" value="1"/>
</dbReference>
<dbReference type="InterPro" id="IPR005467">
    <property type="entry name" value="His_kinase_dom"/>
</dbReference>
<evidence type="ECO:0000313" key="12">
    <source>
        <dbReference type="EMBL" id="PJJ59134.1"/>
    </source>
</evidence>